<reference evidence="1" key="1">
    <citation type="journal article" date="2014" name="Int. J. Syst. Evol. Microbiol.">
        <title>Complete genome sequence of Corynebacterium casei LMG S-19264T (=DSM 44701T), isolated from a smear-ripened cheese.</title>
        <authorList>
            <consortium name="US DOE Joint Genome Institute (JGI-PGF)"/>
            <person name="Walter F."/>
            <person name="Albersmeier A."/>
            <person name="Kalinowski J."/>
            <person name="Ruckert C."/>
        </authorList>
    </citation>
    <scope>NUCLEOTIDE SEQUENCE</scope>
    <source>
        <strain evidence="1">JCM 19831</strain>
    </source>
</reference>
<dbReference type="EMBL" id="BMPI01000031">
    <property type="protein sequence ID" value="GGM48716.1"/>
    <property type="molecule type" value="Genomic_DNA"/>
</dbReference>
<dbReference type="Gene3D" id="3.40.50.720">
    <property type="entry name" value="NAD(P)-binding Rossmann-like Domain"/>
    <property type="match status" value="1"/>
</dbReference>
<keyword evidence="2" id="KW-1185">Reference proteome</keyword>
<evidence type="ECO:0008006" key="3">
    <source>
        <dbReference type="Google" id="ProtNLM"/>
    </source>
</evidence>
<dbReference type="InterPro" id="IPR036291">
    <property type="entry name" value="NAD(P)-bd_dom_sf"/>
</dbReference>
<gene>
    <name evidence="1" type="ORF">GCM10007977_057890</name>
</gene>
<accession>A0A917WZ84</accession>
<name>A0A917WZ84_9ACTN</name>
<proteinExistence type="predicted"/>
<evidence type="ECO:0000313" key="1">
    <source>
        <dbReference type="EMBL" id="GGM48716.1"/>
    </source>
</evidence>
<comment type="caution">
    <text evidence="1">The sequence shown here is derived from an EMBL/GenBank/DDBJ whole genome shotgun (WGS) entry which is preliminary data.</text>
</comment>
<protein>
    <recommendedName>
        <fullName evidence="3">NAD(P)-binding domain-containing protein</fullName>
    </recommendedName>
</protein>
<dbReference type="AlphaFoldDB" id="A0A917WZ84"/>
<sequence length="170" mass="18363">MTSILLYGANGRAGTQIRSEAARRGLQVIPASRTAPPQPGADVAIRTVYGPDYDAVYVAGTHRVLADLEQAAIPRLLVVGLASTLRAPDGTMLFESADFPEEWRPFSEARAAELDVLRSYAGPVDWAVCTPPMTLVADESAGYTYAELAKALLDEATTPHHHREQYALEP</sequence>
<evidence type="ECO:0000313" key="2">
    <source>
        <dbReference type="Proteomes" id="UP000642070"/>
    </source>
</evidence>
<organism evidence="1 2">
    <name type="scientific">Dactylosporangium sucinum</name>
    <dbReference type="NCBI Taxonomy" id="1424081"/>
    <lineage>
        <taxon>Bacteria</taxon>
        <taxon>Bacillati</taxon>
        <taxon>Actinomycetota</taxon>
        <taxon>Actinomycetes</taxon>
        <taxon>Micromonosporales</taxon>
        <taxon>Micromonosporaceae</taxon>
        <taxon>Dactylosporangium</taxon>
    </lineage>
</organism>
<dbReference type="RefSeq" id="WP_190253123.1">
    <property type="nucleotide sequence ID" value="NZ_BMPI01000031.1"/>
</dbReference>
<dbReference type="SUPFAM" id="SSF51735">
    <property type="entry name" value="NAD(P)-binding Rossmann-fold domains"/>
    <property type="match status" value="1"/>
</dbReference>
<reference evidence="1" key="2">
    <citation type="submission" date="2020-09" db="EMBL/GenBank/DDBJ databases">
        <authorList>
            <person name="Sun Q."/>
            <person name="Ohkuma M."/>
        </authorList>
    </citation>
    <scope>NUCLEOTIDE SEQUENCE</scope>
    <source>
        <strain evidence="1">JCM 19831</strain>
    </source>
</reference>
<dbReference type="Proteomes" id="UP000642070">
    <property type="component" value="Unassembled WGS sequence"/>
</dbReference>